<dbReference type="STRING" id="1077936.SAMN05421545_0616"/>
<evidence type="ECO:0000313" key="2">
    <source>
        <dbReference type="EMBL" id="SIQ59220.1"/>
    </source>
</evidence>
<protein>
    <submittedName>
        <fullName evidence="2">MORN repeat variant</fullName>
    </submittedName>
</protein>
<gene>
    <name evidence="2" type="ORF">SAMN05421545_0616</name>
</gene>
<organism evidence="2 3">
    <name type="scientific">Pontibacter lucknowensis</name>
    <dbReference type="NCBI Taxonomy" id="1077936"/>
    <lineage>
        <taxon>Bacteria</taxon>
        <taxon>Pseudomonadati</taxon>
        <taxon>Bacteroidota</taxon>
        <taxon>Cytophagia</taxon>
        <taxon>Cytophagales</taxon>
        <taxon>Hymenobacteraceae</taxon>
        <taxon>Pontibacter</taxon>
    </lineage>
</organism>
<dbReference type="Gene3D" id="3.90.930.1">
    <property type="match status" value="1"/>
</dbReference>
<dbReference type="Proteomes" id="UP000185924">
    <property type="component" value="Unassembled WGS sequence"/>
</dbReference>
<accession>A0A1N6U0S0</accession>
<keyword evidence="1" id="KW-0732">Signal</keyword>
<feature type="signal peptide" evidence="1">
    <location>
        <begin position="1"/>
        <end position="19"/>
    </location>
</feature>
<dbReference type="EMBL" id="FTNM01000001">
    <property type="protein sequence ID" value="SIQ59220.1"/>
    <property type="molecule type" value="Genomic_DNA"/>
</dbReference>
<dbReference type="SUPFAM" id="SSF82185">
    <property type="entry name" value="Histone H3 K4-specific methyltransferase SET7/9 N-terminal domain"/>
    <property type="match status" value="1"/>
</dbReference>
<name>A0A1N6U0S0_9BACT</name>
<evidence type="ECO:0000313" key="3">
    <source>
        <dbReference type="Proteomes" id="UP000185924"/>
    </source>
</evidence>
<dbReference type="Pfam" id="PF07661">
    <property type="entry name" value="MORN_2"/>
    <property type="match status" value="2"/>
</dbReference>
<dbReference type="Gene3D" id="2.20.110.10">
    <property type="entry name" value="Histone H3 K4-specific methyltransferase SET7/9 N-terminal domain"/>
    <property type="match status" value="1"/>
</dbReference>
<proteinExistence type="predicted"/>
<evidence type="ECO:0000256" key="1">
    <source>
        <dbReference type="SAM" id="SignalP"/>
    </source>
</evidence>
<dbReference type="InterPro" id="IPR011652">
    <property type="entry name" value="MORN_2"/>
</dbReference>
<reference evidence="3" key="1">
    <citation type="submission" date="2017-01" db="EMBL/GenBank/DDBJ databases">
        <authorList>
            <person name="Varghese N."/>
            <person name="Submissions S."/>
        </authorList>
    </citation>
    <scope>NUCLEOTIDE SEQUENCE [LARGE SCALE GENOMIC DNA]</scope>
    <source>
        <strain evidence="3">DM9</strain>
    </source>
</reference>
<dbReference type="RefSeq" id="WP_040573874.1">
    <property type="nucleotide sequence ID" value="NZ_FTNM01000001.1"/>
</dbReference>
<dbReference type="OrthoDB" id="9812355at2"/>
<feature type="chain" id="PRO_5009938614" evidence="1">
    <location>
        <begin position="20"/>
        <end position="384"/>
    </location>
</feature>
<dbReference type="AlphaFoldDB" id="A0A1N6U0S0"/>
<sequence length="384" mass="44276">MKHAILSVFFTLWLGTAFAQQEKMIFYNTNWLITKQEHAAFARSVIMPDTVAKFSTLRGFSFDGDVIDYYSNGKVLANGFYDKGVKRGHWQFFHFDGKPESSGAYENDHRVGEWKFWWPNGQLMNVLLYDSLGIKVMHSWSEDGKQQVVNGNGRVSIKLEEDENSKAMLEGSYRNGLKDGLWRRTNKKGQSEIEQLFSNGELVKDQKFKPSLAYLNPGIDRFEVGNEPYYLEKVERWMVDPQIYAGNYPVVASVMGWEVEAVKVKSKPDYYKVYAQLEGKPFIYEEHPTTAPEFPGGDKAYQSYMNKYIINPLKLSGVKFEKVVYVDFDITDEGKVGNVILPKGIQEEIVKDIITKGFTAMPIWKPATRNLEPIYTRYRYPLNL</sequence>
<keyword evidence="3" id="KW-1185">Reference proteome</keyword>